<dbReference type="STRING" id="1278073.MYSTI_00793"/>
<dbReference type="Gene3D" id="3.50.50.60">
    <property type="entry name" value="FAD/NAD(P)-binding domain"/>
    <property type="match status" value="1"/>
</dbReference>
<protein>
    <submittedName>
        <fullName evidence="1">Uncharacterized protein</fullName>
    </submittedName>
</protein>
<accession>L7U3I6</accession>
<dbReference type="Proteomes" id="UP000011131">
    <property type="component" value="Chromosome"/>
</dbReference>
<sequence length="63" mass="6694">MQAAGRHVRVAEIRCLMRETCERVVIGAGPGGLTAASVAVEAELEVNAIHPRVSFEEVQVAHA</sequence>
<dbReference type="AlphaFoldDB" id="L7U3I6"/>
<dbReference type="InterPro" id="IPR036188">
    <property type="entry name" value="FAD/NAD-bd_sf"/>
</dbReference>
<name>L7U3I6_MYXSD</name>
<dbReference type="SUPFAM" id="SSF51905">
    <property type="entry name" value="FAD/NAD(P)-binding domain"/>
    <property type="match status" value="1"/>
</dbReference>
<reference evidence="1 2" key="1">
    <citation type="journal article" date="2013" name="Genome Announc.">
        <title>Complete genome sequence of Myxococcus stipitatus strain DSM 14675, a fruiting myxobacterium.</title>
        <authorList>
            <person name="Huntley S."/>
            <person name="Kneip S."/>
            <person name="Treuner-Lange A."/>
            <person name="Sogaard-Andersen L."/>
        </authorList>
    </citation>
    <scope>NUCLEOTIDE SEQUENCE [LARGE SCALE GENOMIC DNA]</scope>
    <source>
        <strain evidence="2">DSM 14675 / JCM 12634 / Mx s8</strain>
    </source>
</reference>
<dbReference type="KEGG" id="msd:MYSTI_00793"/>
<gene>
    <name evidence="1" type="ordered locus">MYSTI_00793</name>
</gene>
<organism evidence="1 2">
    <name type="scientific">Myxococcus stipitatus (strain DSM 14675 / JCM 12634 / Mx s8)</name>
    <dbReference type="NCBI Taxonomy" id="1278073"/>
    <lineage>
        <taxon>Bacteria</taxon>
        <taxon>Pseudomonadati</taxon>
        <taxon>Myxococcota</taxon>
        <taxon>Myxococcia</taxon>
        <taxon>Myxococcales</taxon>
        <taxon>Cystobacterineae</taxon>
        <taxon>Myxococcaceae</taxon>
        <taxon>Myxococcus</taxon>
    </lineage>
</organism>
<keyword evidence="2" id="KW-1185">Reference proteome</keyword>
<evidence type="ECO:0000313" key="2">
    <source>
        <dbReference type="Proteomes" id="UP000011131"/>
    </source>
</evidence>
<proteinExistence type="predicted"/>
<dbReference type="PATRIC" id="fig|1278073.3.peg.826"/>
<evidence type="ECO:0000313" key="1">
    <source>
        <dbReference type="EMBL" id="AGC42142.1"/>
    </source>
</evidence>
<dbReference type="HOGENOM" id="CLU_2881170_0_0_7"/>
<dbReference type="EMBL" id="CP004025">
    <property type="protein sequence ID" value="AGC42142.1"/>
    <property type="molecule type" value="Genomic_DNA"/>
</dbReference>